<reference evidence="2" key="2">
    <citation type="submission" date="2021-01" db="EMBL/GenBank/DDBJ databases">
        <authorList>
            <person name="Schikora-Tamarit M.A."/>
        </authorList>
    </citation>
    <scope>NUCLEOTIDE SEQUENCE</scope>
    <source>
        <strain evidence="2">CBS6075</strain>
    </source>
</reference>
<organism evidence="2 3">
    <name type="scientific">Ogataea philodendri</name>
    <dbReference type="NCBI Taxonomy" id="1378263"/>
    <lineage>
        <taxon>Eukaryota</taxon>
        <taxon>Fungi</taxon>
        <taxon>Dikarya</taxon>
        <taxon>Ascomycota</taxon>
        <taxon>Saccharomycotina</taxon>
        <taxon>Pichiomycetes</taxon>
        <taxon>Pichiales</taxon>
        <taxon>Pichiaceae</taxon>
        <taxon>Ogataea</taxon>
    </lineage>
</organism>
<dbReference type="Proteomes" id="UP000769157">
    <property type="component" value="Unassembled WGS sequence"/>
</dbReference>
<proteinExistence type="predicted"/>
<keyword evidence="3" id="KW-1185">Reference proteome</keyword>
<reference evidence="2" key="1">
    <citation type="journal article" date="2021" name="Open Biol.">
        <title>Shared evolutionary footprints suggest mitochondrial oxidative damage underlies multiple complex I losses in fungi.</title>
        <authorList>
            <person name="Schikora-Tamarit M.A."/>
            <person name="Marcet-Houben M."/>
            <person name="Nosek J."/>
            <person name="Gabaldon T."/>
        </authorList>
    </citation>
    <scope>NUCLEOTIDE SEQUENCE</scope>
    <source>
        <strain evidence="2">CBS6075</strain>
    </source>
</reference>
<gene>
    <name evidence="2" type="ORF">OGAPHI_004176</name>
</gene>
<dbReference type="OrthoDB" id="5406216at2759"/>
<sequence>MRNKLCFWVAQVSSDVVVAPTSQIGSQGLVIGWLIREYLARKIYHVSDVSQRHVGNQLQFFRKVANDNLEPDFQSNKSIQTTVLSSPFTDLVGPDSLIKVVVVLDLRQNVLSIHFSSGCFGSRGSAKQNQLIQRLGDLERQERAWAAEVHMWVSMGLFEAVVRSLWWFRRSSWTARKPVVGLASVEMRKIVAELVVHGHPFVRGGNLTVVVRMIQQCSFRNKKSKKCVADGSTLILKIGDRVRRVSWNNKGGFAPTRAAQIRFAHPCGFALIAPIARPSSLHLHRTVGDSEEFSNVLTVYYILLLLSAVAYAADPATTTGTTAAANAATTATANTATAATATDNTATAATATDNTATAATATDNTATAATTNTAATTTGNAATTATTPTTTAAAAAAAAAATTTGTTGTGTGTTGTGTNTGTTGTGTTGTGTTATTGTGTTATTGKGTTTPANAATTAGATTATGKTTAITTGAGDTTDIANAQTTATAPSSSTELTTESTGGTDTTATGTSTVSPTIAWRTTTLNGAPTTYSITYTQRFAQMYSTIASPSSGTIGLGSLATSGQTVGTIKQYRTVTISSSSK</sequence>
<evidence type="ECO:0000313" key="3">
    <source>
        <dbReference type="Proteomes" id="UP000769157"/>
    </source>
</evidence>
<evidence type="ECO:0000256" key="1">
    <source>
        <dbReference type="SAM" id="MobiDB-lite"/>
    </source>
</evidence>
<evidence type="ECO:0000313" key="2">
    <source>
        <dbReference type="EMBL" id="KAH3665987.1"/>
    </source>
</evidence>
<dbReference type="InterPro" id="IPR031452">
    <property type="entry name" value="Kre1"/>
</dbReference>
<dbReference type="AlphaFoldDB" id="A0A9P8P668"/>
<dbReference type="GeneID" id="70236141"/>
<feature type="region of interest" description="Disordered" evidence="1">
    <location>
        <begin position="485"/>
        <end position="513"/>
    </location>
</feature>
<dbReference type="GO" id="GO:0031505">
    <property type="term" value="P:fungal-type cell wall organization"/>
    <property type="evidence" value="ECO:0007669"/>
    <property type="project" value="InterPro"/>
</dbReference>
<dbReference type="EMBL" id="JAEUBE010000295">
    <property type="protein sequence ID" value="KAH3665987.1"/>
    <property type="molecule type" value="Genomic_DNA"/>
</dbReference>
<dbReference type="Pfam" id="PF17056">
    <property type="entry name" value="KRE1"/>
    <property type="match status" value="1"/>
</dbReference>
<protein>
    <submittedName>
        <fullName evidence="2">Uncharacterized protein</fullName>
    </submittedName>
</protein>
<name>A0A9P8P668_9ASCO</name>
<comment type="caution">
    <text evidence="2">The sequence shown here is derived from an EMBL/GenBank/DDBJ whole genome shotgun (WGS) entry which is preliminary data.</text>
</comment>
<dbReference type="RefSeq" id="XP_046061191.1">
    <property type="nucleotide sequence ID" value="XM_046205225.1"/>
</dbReference>
<feature type="compositionally biased region" description="Low complexity" evidence="1">
    <location>
        <begin position="430"/>
        <end position="459"/>
    </location>
</feature>
<feature type="region of interest" description="Disordered" evidence="1">
    <location>
        <begin position="401"/>
        <end position="459"/>
    </location>
</feature>
<accession>A0A9P8P668</accession>